<proteinExistence type="predicted"/>
<name>A0ABT9YMP2_9BACI</name>
<dbReference type="PROSITE" id="PS51257">
    <property type="entry name" value="PROKAR_LIPOPROTEIN"/>
    <property type="match status" value="1"/>
</dbReference>
<gene>
    <name evidence="2" type="ORF">J2S05_003856</name>
</gene>
<feature type="region of interest" description="Disordered" evidence="1">
    <location>
        <begin position="18"/>
        <end position="55"/>
    </location>
</feature>
<comment type="caution">
    <text evidence="2">The sequence shown here is derived from an EMBL/GenBank/DDBJ whole genome shotgun (WGS) entry which is preliminary data.</text>
</comment>
<accession>A0ABT9YMP2</accession>
<sequence>MKKAAVLTISGAVFLAACSNEEPMQSETADASEEVEQNDMNQDDTESTDEEPPSPEEIVEQAIAFYDDLHSLYLVAEGENHMDLDAEQENVPEGNISMFIREEQWNFIEDGKLYTRLEMESYSEGDEDGESFSEEMPNSIQFSDLDDPAFTITYDEGDDEAIRYEPGVDPEQADLTDWASPYENMLENAELTYIGEEEVNGYQTYHIESDLDGEVTEYWFDQETYYEIMMERATSADEEHSAGDLDSSNGVIDFEVNPDFDESLFQAPDDIEVVDGELEDTIGS</sequence>
<keyword evidence="3" id="KW-1185">Reference proteome</keyword>
<feature type="compositionally biased region" description="Acidic residues" evidence="1">
    <location>
        <begin position="30"/>
        <end position="55"/>
    </location>
</feature>
<dbReference type="Proteomes" id="UP001225034">
    <property type="component" value="Unassembled WGS sequence"/>
</dbReference>
<reference evidence="2 3" key="1">
    <citation type="submission" date="2023-07" db="EMBL/GenBank/DDBJ databases">
        <title>Genomic Encyclopedia of Type Strains, Phase IV (KMG-IV): sequencing the most valuable type-strain genomes for metagenomic binning, comparative biology and taxonomic classification.</title>
        <authorList>
            <person name="Goeker M."/>
        </authorList>
    </citation>
    <scope>NUCLEOTIDE SEQUENCE [LARGE SCALE GENOMIC DNA]</scope>
    <source>
        <strain evidence="2 3">DSM 19154</strain>
    </source>
</reference>
<evidence type="ECO:0008006" key="4">
    <source>
        <dbReference type="Google" id="ProtNLM"/>
    </source>
</evidence>
<evidence type="ECO:0000313" key="3">
    <source>
        <dbReference type="Proteomes" id="UP001225034"/>
    </source>
</evidence>
<evidence type="ECO:0000256" key="1">
    <source>
        <dbReference type="SAM" id="MobiDB-lite"/>
    </source>
</evidence>
<organism evidence="2 3">
    <name type="scientific">Alkalicoccobacillus murimartini</name>
    <dbReference type="NCBI Taxonomy" id="171685"/>
    <lineage>
        <taxon>Bacteria</taxon>
        <taxon>Bacillati</taxon>
        <taxon>Bacillota</taxon>
        <taxon>Bacilli</taxon>
        <taxon>Bacillales</taxon>
        <taxon>Bacillaceae</taxon>
        <taxon>Alkalicoccobacillus</taxon>
    </lineage>
</organism>
<evidence type="ECO:0000313" key="2">
    <source>
        <dbReference type="EMBL" id="MDQ0209021.1"/>
    </source>
</evidence>
<dbReference type="EMBL" id="JAUSUA010000008">
    <property type="protein sequence ID" value="MDQ0209021.1"/>
    <property type="molecule type" value="Genomic_DNA"/>
</dbReference>
<protein>
    <recommendedName>
        <fullName evidence="4">Outer membrane lipoprotein carrier protein LolA</fullName>
    </recommendedName>
</protein>
<dbReference type="RefSeq" id="WP_306985562.1">
    <property type="nucleotide sequence ID" value="NZ_JAUSUA010000008.1"/>
</dbReference>